<gene>
    <name evidence="2" type="ORF">PS918_00370</name>
</gene>
<organism evidence="2 3">
    <name type="scientific">Pseudomonas fluorescens</name>
    <dbReference type="NCBI Taxonomy" id="294"/>
    <lineage>
        <taxon>Bacteria</taxon>
        <taxon>Pseudomonadati</taxon>
        <taxon>Pseudomonadota</taxon>
        <taxon>Gammaproteobacteria</taxon>
        <taxon>Pseudomonadales</taxon>
        <taxon>Pseudomonadaceae</taxon>
        <taxon>Pseudomonas</taxon>
    </lineage>
</organism>
<dbReference type="AlphaFoldDB" id="A0A5E7R5S3"/>
<evidence type="ECO:0000313" key="3">
    <source>
        <dbReference type="Proteomes" id="UP000326611"/>
    </source>
</evidence>
<feature type="domain" description="Peptidase M15C" evidence="1">
    <location>
        <begin position="112"/>
        <end position="172"/>
    </location>
</feature>
<protein>
    <recommendedName>
        <fullName evidence="1">Peptidase M15C domain-containing protein</fullName>
    </recommendedName>
</protein>
<dbReference type="Proteomes" id="UP000326611">
    <property type="component" value="Unassembled WGS sequence"/>
</dbReference>
<sequence>MNIERLIRAVQKEIGVEVDGKAGPQTWEEIARRLIPDQAPTLASPALTGLDSRSKKNIESLLPQVRPYAVALIQKAALNGIKIKIISGHRTYAEQDALYAKGRPDNPPKVTNAKGGQSNHNFGIAFDIGIFEGTEYLGSSPKYKAIGVLGTDLGLDWGGNWKSFKDAPHFQLRPEWANGMLEKDMLAELRKRKENGQDAFA</sequence>
<dbReference type="EMBL" id="CABVIY010000001">
    <property type="protein sequence ID" value="VVP66413.1"/>
    <property type="molecule type" value="Genomic_DNA"/>
</dbReference>
<name>A0A5E7R5S3_PSEFL</name>
<dbReference type="CDD" id="cd14845">
    <property type="entry name" value="L-Ala-D-Glu_peptidase_like"/>
    <property type="match status" value="1"/>
</dbReference>
<evidence type="ECO:0000259" key="1">
    <source>
        <dbReference type="Pfam" id="PF13539"/>
    </source>
</evidence>
<dbReference type="Pfam" id="PF13539">
    <property type="entry name" value="Peptidase_M15_4"/>
    <property type="match status" value="1"/>
</dbReference>
<reference evidence="2 3" key="1">
    <citation type="submission" date="2019-09" db="EMBL/GenBank/DDBJ databases">
        <authorList>
            <person name="Chandra G."/>
            <person name="Truman W A."/>
        </authorList>
    </citation>
    <scope>NUCLEOTIDE SEQUENCE [LARGE SCALE GENOMIC DNA]</scope>
    <source>
        <strain evidence="2">PS918</strain>
    </source>
</reference>
<dbReference type="Gene3D" id="3.30.1380.10">
    <property type="match status" value="1"/>
</dbReference>
<dbReference type="RefSeq" id="WP_150768568.1">
    <property type="nucleotide sequence ID" value="NZ_CABVIY010000001.1"/>
</dbReference>
<proteinExistence type="predicted"/>
<dbReference type="InterPro" id="IPR039561">
    <property type="entry name" value="Peptidase_M15C"/>
</dbReference>
<dbReference type="OrthoDB" id="8479979at2"/>
<dbReference type="GO" id="GO:0008233">
    <property type="term" value="F:peptidase activity"/>
    <property type="evidence" value="ECO:0007669"/>
    <property type="project" value="InterPro"/>
</dbReference>
<dbReference type="SUPFAM" id="SSF55166">
    <property type="entry name" value="Hedgehog/DD-peptidase"/>
    <property type="match status" value="1"/>
</dbReference>
<accession>A0A5E7R5S3</accession>
<evidence type="ECO:0000313" key="2">
    <source>
        <dbReference type="EMBL" id="VVP66413.1"/>
    </source>
</evidence>
<dbReference type="InterPro" id="IPR009045">
    <property type="entry name" value="Zn_M74/Hedgehog-like"/>
</dbReference>